<dbReference type="WBParaSite" id="BXY_1745700.1">
    <property type="protein sequence ID" value="BXY_1745700.1"/>
    <property type="gene ID" value="BXY_1745700"/>
</dbReference>
<evidence type="ECO:0000313" key="1">
    <source>
        <dbReference type="Proteomes" id="UP000095284"/>
    </source>
</evidence>
<dbReference type="AlphaFoldDB" id="A0A1I7SWM6"/>
<dbReference type="Proteomes" id="UP000095284">
    <property type="component" value="Unplaced"/>
</dbReference>
<sequence length="90" mass="10313">MMSTHLMNGAQDVPDFYSAPGKTDMFKDSSHREVITYTEDGRALIAGKPLDKRDPEDMWSQLILQMMCQRLAINSNSEPRKQNQTVLRPK</sequence>
<name>A0A1I7SWM6_BURXY</name>
<protein>
    <submittedName>
        <fullName evidence="2">Ribonuc_red_lgN domain-containing protein</fullName>
    </submittedName>
</protein>
<organism evidence="1 2">
    <name type="scientific">Bursaphelenchus xylophilus</name>
    <name type="common">Pinewood nematode worm</name>
    <name type="synonym">Aphelenchoides xylophilus</name>
    <dbReference type="NCBI Taxonomy" id="6326"/>
    <lineage>
        <taxon>Eukaryota</taxon>
        <taxon>Metazoa</taxon>
        <taxon>Ecdysozoa</taxon>
        <taxon>Nematoda</taxon>
        <taxon>Chromadorea</taxon>
        <taxon>Rhabditida</taxon>
        <taxon>Tylenchina</taxon>
        <taxon>Tylenchomorpha</taxon>
        <taxon>Aphelenchoidea</taxon>
        <taxon>Aphelenchoididae</taxon>
        <taxon>Bursaphelenchus</taxon>
    </lineage>
</organism>
<accession>A0A1I7SWM6</accession>
<reference evidence="2" key="1">
    <citation type="submission" date="2016-11" db="UniProtKB">
        <authorList>
            <consortium name="WormBaseParasite"/>
        </authorList>
    </citation>
    <scope>IDENTIFICATION</scope>
</reference>
<proteinExistence type="predicted"/>
<evidence type="ECO:0000313" key="2">
    <source>
        <dbReference type="WBParaSite" id="BXY_1745700.1"/>
    </source>
</evidence>